<protein>
    <submittedName>
        <fullName evidence="1">Uncharacterized protein</fullName>
    </submittedName>
</protein>
<reference evidence="1 2" key="1">
    <citation type="journal article" date="2015" name="Nature">
        <title>rRNA introns, odd ribosomes, and small enigmatic genomes across a large radiation of phyla.</title>
        <authorList>
            <person name="Brown C.T."/>
            <person name="Hug L.A."/>
            <person name="Thomas B.C."/>
            <person name="Sharon I."/>
            <person name="Castelle C.J."/>
            <person name="Singh A."/>
            <person name="Wilkins M.J."/>
            <person name="Williams K.H."/>
            <person name="Banfield J.F."/>
        </authorList>
    </citation>
    <scope>NUCLEOTIDE SEQUENCE [LARGE SCALE GENOMIC DNA]</scope>
</reference>
<dbReference type="AlphaFoldDB" id="A0A0G0BR66"/>
<name>A0A0G0BR66_9BACT</name>
<evidence type="ECO:0000313" key="2">
    <source>
        <dbReference type="Proteomes" id="UP000034923"/>
    </source>
</evidence>
<dbReference type="Proteomes" id="UP000034923">
    <property type="component" value="Unassembled WGS sequence"/>
</dbReference>
<comment type="caution">
    <text evidence="1">The sequence shown here is derived from an EMBL/GenBank/DDBJ whole genome shotgun (WGS) entry which is preliminary data.</text>
</comment>
<accession>A0A0G0BR66</accession>
<organism evidence="1 2">
    <name type="scientific">Candidatus Nomurabacteria bacterium GW2011_GWB1_35_20</name>
    <dbReference type="NCBI Taxonomy" id="1618740"/>
    <lineage>
        <taxon>Bacteria</taxon>
        <taxon>Candidatus Nomuraibacteriota</taxon>
    </lineage>
</organism>
<proteinExistence type="predicted"/>
<dbReference type="EMBL" id="LBQE01000015">
    <property type="protein sequence ID" value="KKP71984.1"/>
    <property type="molecule type" value="Genomic_DNA"/>
</dbReference>
<evidence type="ECO:0000313" key="1">
    <source>
        <dbReference type="EMBL" id="KKP71984.1"/>
    </source>
</evidence>
<gene>
    <name evidence="1" type="ORF">UR70_C0015G0013</name>
</gene>
<sequence>MNQNPLEKGPEKILTKEEVLRVISRFLENSTVTRELSDDKGLYLLETQVAEEEQKEIIEYQYMRKGRFGKNQSSDTSIYIVYYQNGVPTGGNIVAIYNPKTEEWKDIR</sequence>